<evidence type="ECO:0000313" key="2">
    <source>
        <dbReference type="EMBL" id="ASU82835.1"/>
    </source>
</evidence>
<reference evidence="2 3" key="1">
    <citation type="submission" date="2017-08" db="EMBL/GenBank/DDBJ databases">
        <title>The complete genome sequence of Nocardiopsis gilva YIM 90087.</title>
        <authorList>
            <person name="Yin M."/>
            <person name="Tang S."/>
        </authorList>
    </citation>
    <scope>NUCLEOTIDE SEQUENCE [LARGE SCALE GENOMIC DNA]</scope>
    <source>
        <strain evidence="2 3">YIM 90087</strain>
    </source>
</reference>
<dbReference type="EMBL" id="CP022753">
    <property type="protein sequence ID" value="ASU82835.1"/>
    <property type="molecule type" value="Genomic_DNA"/>
</dbReference>
<sequence length="272" mass="29473">MGEFFGISKAIYDLKIPNTVVTPIYEGFHGYVYGGLVEHSEADIGVIKTWVGGRARRVLDLCCGTGRFARRLAADGHDVVGVDASPDMVAGAGERWRSSAPEVPGKAVFKEDDATDMDLGESFDAVVIGGLSISTFATEERNSLLRVARRHVGAGGSLVFDYMPFPDSEDADESYHVFPFPGESDRAFMVLAVLQDPQRGVQVTNMYSELIDGEGGTRRILSSESVSYLSDEAIREELAVAGFKVVEGKDTTPEPPSGKRLPRVTMLRCEAV</sequence>
<keyword evidence="2" id="KW-0489">Methyltransferase</keyword>
<accession>A0A223S3Y8</accession>
<dbReference type="InterPro" id="IPR029063">
    <property type="entry name" value="SAM-dependent_MTases_sf"/>
</dbReference>
<dbReference type="RefSeq" id="WP_017617398.1">
    <property type="nucleotide sequence ID" value="NZ_ANBG01000070.1"/>
</dbReference>
<dbReference type="SUPFAM" id="SSF53335">
    <property type="entry name" value="S-adenosyl-L-methionine-dependent methyltransferases"/>
    <property type="match status" value="1"/>
</dbReference>
<feature type="domain" description="Methyltransferase" evidence="1">
    <location>
        <begin position="58"/>
        <end position="156"/>
    </location>
</feature>
<dbReference type="KEGG" id="ngv:CDO52_08610"/>
<evidence type="ECO:0000313" key="3">
    <source>
        <dbReference type="Proteomes" id="UP000215005"/>
    </source>
</evidence>
<dbReference type="Gene3D" id="3.40.50.150">
    <property type="entry name" value="Vaccinia Virus protein VP39"/>
    <property type="match status" value="1"/>
</dbReference>
<dbReference type="InterPro" id="IPR041698">
    <property type="entry name" value="Methyltransf_25"/>
</dbReference>
<dbReference type="GO" id="GO:0008168">
    <property type="term" value="F:methyltransferase activity"/>
    <property type="evidence" value="ECO:0007669"/>
    <property type="project" value="UniProtKB-KW"/>
</dbReference>
<dbReference type="PANTHER" id="PTHR43464:SF83">
    <property type="entry name" value="MALONYL-[ACYL-CARRIER PROTEIN] O-METHYLTRANSFERASE"/>
    <property type="match status" value="1"/>
</dbReference>
<keyword evidence="2" id="KW-0808">Transferase</keyword>
<dbReference type="Gene3D" id="2.20.130.10">
    <property type="entry name" value="CAC2371-like domains"/>
    <property type="match status" value="1"/>
</dbReference>
<dbReference type="GO" id="GO:0032259">
    <property type="term" value="P:methylation"/>
    <property type="evidence" value="ECO:0007669"/>
    <property type="project" value="UniProtKB-KW"/>
</dbReference>
<gene>
    <name evidence="2" type="ORF">CDO52_08610</name>
</gene>
<evidence type="ECO:0000259" key="1">
    <source>
        <dbReference type="Pfam" id="PF13649"/>
    </source>
</evidence>
<dbReference type="Pfam" id="PF13649">
    <property type="entry name" value="Methyltransf_25"/>
    <property type="match status" value="1"/>
</dbReference>
<dbReference type="AlphaFoldDB" id="A0A223S3Y8"/>
<proteinExistence type="predicted"/>
<protein>
    <submittedName>
        <fullName evidence="2">SAM-dependent methyltransferase</fullName>
    </submittedName>
</protein>
<dbReference type="PANTHER" id="PTHR43464">
    <property type="entry name" value="METHYLTRANSFERASE"/>
    <property type="match status" value="1"/>
</dbReference>
<keyword evidence="3" id="KW-1185">Reference proteome</keyword>
<dbReference type="CDD" id="cd02440">
    <property type="entry name" value="AdoMet_MTases"/>
    <property type="match status" value="1"/>
</dbReference>
<organism evidence="2 3">
    <name type="scientific">Nocardiopsis gilva YIM 90087</name>
    <dbReference type="NCBI Taxonomy" id="1235441"/>
    <lineage>
        <taxon>Bacteria</taxon>
        <taxon>Bacillati</taxon>
        <taxon>Actinomycetota</taxon>
        <taxon>Actinomycetes</taxon>
        <taxon>Streptosporangiales</taxon>
        <taxon>Nocardiopsidaceae</taxon>
        <taxon>Nocardiopsis</taxon>
    </lineage>
</organism>
<dbReference type="Proteomes" id="UP000215005">
    <property type="component" value="Chromosome"/>
</dbReference>
<name>A0A223S3Y8_9ACTN</name>
<dbReference type="OrthoDB" id="7062303at2"/>